<dbReference type="AlphaFoldDB" id="A0A2P2P2P0"/>
<accession>A0A2P2P2P0</accession>
<reference evidence="1" key="1">
    <citation type="submission" date="2018-02" db="EMBL/GenBank/DDBJ databases">
        <title>Rhizophora mucronata_Transcriptome.</title>
        <authorList>
            <person name="Meera S.P."/>
            <person name="Sreeshan A."/>
            <person name="Augustine A."/>
        </authorList>
    </citation>
    <scope>NUCLEOTIDE SEQUENCE</scope>
    <source>
        <tissue evidence="1">Leaf</tissue>
    </source>
</reference>
<organism evidence="1">
    <name type="scientific">Rhizophora mucronata</name>
    <name type="common">Asiatic mangrove</name>
    <dbReference type="NCBI Taxonomy" id="61149"/>
    <lineage>
        <taxon>Eukaryota</taxon>
        <taxon>Viridiplantae</taxon>
        <taxon>Streptophyta</taxon>
        <taxon>Embryophyta</taxon>
        <taxon>Tracheophyta</taxon>
        <taxon>Spermatophyta</taxon>
        <taxon>Magnoliopsida</taxon>
        <taxon>eudicotyledons</taxon>
        <taxon>Gunneridae</taxon>
        <taxon>Pentapetalae</taxon>
        <taxon>rosids</taxon>
        <taxon>fabids</taxon>
        <taxon>Malpighiales</taxon>
        <taxon>Rhizophoraceae</taxon>
        <taxon>Rhizophora</taxon>
    </lineage>
</organism>
<proteinExistence type="predicted"/>
<sequence length="46" mass="5229">MNYNGPIPYRFPISKSFSPYQLFPPTVTFSSVLRSPVLIQLLLSIV</sequence>
<name>A0A2P2P2P0_RHIMU</name>
<dbReference type="EMBL" id="GGEC01068530">
    <property type="protein sequence ID" value="MBX49014.1"/>
    <property type="molecule type" value="Transcribed_RNA"/>
</dbReference>
<protein>
    <submittedName>
        <fullName evidence="1">Uncharacterized protein</fullName>
    </submittedName>
</protein>
<evidence type="ECO:0000313" key="1">
    <source>
        <dbReference type="EMBL" id="MBX49014.1"/>
    </source>
</evidence>